<evidence type="ECO:0000259" key="1">
    <source>
        <dbReference type="Pfam" id="PF20258"/>
    </source>
</evidence>
<dbReference type="Pfam" id="PF20258">
    <property type="entry name" value="tRNA_Me_trans_C"/>
    <property type="match status" value="1"/>
</dbReference>
<dbReference type="InterPro" id="IPR046885">
    <property type="entry name" value="MnmA-like_C"/>
</dbReference>
<dbReference type="AlphaFoldDB" id="A0A6J7EZB6"/>
<evidence type="ECO:0000313" key="3">
    <source>
        <dbReference type="EMBL" id="CAB4886848.1"/>
    </source>
</evidence>
<proteinExistence type="predicted"/>
<dbReference type="Pfam" id="PF20259">
    <property type="entry name" value="tRNA_Me_trans_M"/>
    <property type="match status" value="1"/>
</dbReference>
<dbReference type="Gene3D" id="2.30.30.280">
    <property type="entry name" value="Adenine nucleotide alpha hydrolases-like domains"/>
    <property type="match status" value="1"/>
</dbReference>
<dbReference type="SUPFAM" id="SSF52402">
    <property type="entry name" value="Adenine nucleotide alpha hydrolases-like"/>
    <property type="match status" value="1"/>
</dbReference>
<dbReference type="Gene3D" id="2.40.30.10">
    <property type="entry name" value="Translation factors"/>
    <property type="match status" value="1"/>
</dbReference>
<protein>
    <submittedName>
        <fullName evidence="3">Unannotated protein</fullName>
    </submittedName>
</protein>
<dbReference type="InterPro" id="IPR014729">
    <property type="entry name" value="Rossmann-like_a/b/a_fold"/>
</dbReference>
<dbReference type="InterPro" id="IPR023382">
    <property type="entry name" value="MnmA-like_central_sf"/>
</dbReference>
<gene>
    <name evidence="3" type="ORF">UFOPK3417_02111</name>
</gene>
<dbReference type="EMBL" id="CAFBLR010000308">
    <property type="protein sequence ID" value="CAB4886848.1"/>
    <property type="molecule type" value="Genomic_DNA"/>
</dbReference>
<evidence type="ECO:0000259" key="2">
    <source>
        <dbReference type="Pfam" id="PF20259"/>
    </source>
</evidence>
<sequence length="198" mass="21275">MLDQSAMARTLFPVGDITKARVREMALDLGLRTATKPDSQDVCFITSDGGRRAFLGDRIPLRSAAVRDLDGNTVGSVDAVELVTIGQRRGLTLSGAPSRRFVLDVDVPRGEVTVGSAEDLLREREHVEQVVWTSSPSAGDVLVQCSAHGEPQRATIRPGGASIEVVWAEPQRRVAPGQSAVFYSLANDEVLGGGRVRR</sequence>
<feature type="domain" description="tRNA-specific 2-thiouridylase MnmA-like central" evidence="2">
    <location>
        <begin position="53"/>
        <end position="115"/>
    </location>
</feature>
<dbReference type="GO" id="GO:0016783">
    <property type="term" value="F:sulfurtransferase activity"/>
    <property type="evidence" value="ECO:0007669"/>
    <property type="project" value="InterPro"/>
</dbReference>
<name>A0A6J7EZB6_9ZZZZ</name>
<feature type="domain" description="tRNA-specific 2-thiouridylase MnmA-like C-terminal" evidence="1">
    <location>
        <begin position="127"/>
        <end position="196"/>
    </location>
</feature>
<dbReference type="GO" id="GO:0002143">
    <property type="term" value="P:tRNA wobble position uridine thiolation"/>
    <property type="evidence" value="ECO:0007669"/>
    <property type="project" value="TreeGrafter"/>
</dbReference>
<dbReference type="Gene3D" id="3.40.50.620">
    <property type="entry name" value="HUPs"/>
    <property type="match status" value="1"/>
</dbReference>
<dbReference type="Pfam" id="PF03054">
    <property type="entry name" value="tRNA_Me_trans"/>
    <property type="match status" value="1"/>
</dbReference>
<dbReference type="InterPro" id="IPR046884">
    <property type="entry name" value="MnmA-like_central"/>
</dbReference>
<organism evidence="3">
    <name type="scientific">freshwater metagenome</name>
    <dbReference type="NCBI Taxonomy" id="449393"/>
    <lineage>
        <taxon>unclassified sequences</taxon>
        <taxon>metagenomes</taxon>
        <taxon>ecological metagenomes</taxon>
    </lineage>
</organism>
<dbReference type="PANTHER" id="PTHR11933">
    <property type="entry name" value="TRNA 5-METHYLAMINOMETHYL-2-THIOURIDYLATE -METHYLTRANSFERASE"/>
    <property type="match status" value="1"/>
</dbReference>
<dbReference type="PANTHER" id="PTHR11933:SF5">
    <property type="entry name" value="MITOCHONDRIAL TRNA-SPECIFIC 2-THIOURIDYLASE 1"/>
    <property type="match status" value="1"/>
</dbReference>
<reference evidence="3" key="1">
    <citation type="submission" date="2020-05" db="EMBL/GenBank/DDBJ databases">
        <authorList>
            <person name="Chiriac C."/>
            <person name="Salcher M."/>
            <person name="Ghai R."/>
            <person name="Kavagutti S V."/>
        </authorList>
    </citation>
    <scope>NUCLEOTIDE SEQUENCE</scope>
</reference>
<accession>A0A6J7EZB6</accession>